<feature type="domain" description="Cadherin" evidence="5">
    <location>
        <begin position="1544"/>
        <end position="1634"/>
    </location>
</feature>
<keyword evidence="7" id="KW-1185">Reference proteome</keyword>
<name>A0ABP9ZY92_9GAMM</name>
<dbReference type="Pfam" id="PF05345">
    <property type="entry name" value="He_PIG"/>
    <property type="match status" value="13"/>
</dbReference>
<keyword evidence="2" id="KW-0472">Membrane</keyword>
<sequence length="4096" mass="420633">MITFRTALLLSFVAGLTACSSGGSDGDEPRIPDPVDGGGQAPVALDFSSTPEGNPVEEERWQYQIETNLADSDFLTFSLVSGPESMTISEEGLVQWTPDDEDGTEVQATVRAIYNDGTNTATAEQTFELTVTPVNDKPEITSVAPLTAVAGSVFQYQLSVNDPDDANDGENLFFTVDLPYVSQTLEEYGVAISSTGLLTWTVPAEPSYFLRTTGLRVIVEVTDGEEDWGEVFLAAPSRQAWNLSVVDANTPPVITSAPVTAATEDTLYTYQLVAEDVAGLDVEGNEIPDDLEYTLIEGPEGMTVSANGLVEWTPTENGAASYSVQVSIEVEDGGENDAEPQEQSYSITVAPVNDAPVISGTPAGAASLGEAYEYQIAVTDSDDDNDGSSLTFTLVTAPQGMTVSNTGFIQWTPASEGTFPVVVIVADGGENGALAAEQAWVIEARDNNTAPSINQTAPTMTVSEDGEGMSVLTALDAEGDSLAWSISEQPANGLAIVTNGAVTYTPVANFNGTDAFTVQVTDGSLSDSVVVNVTVTSVNDAPVIDQSSAVIETAEDVSGSVSLTASDVEGDSLSWSVSAEASNGTAAVVNGEVTYTPDADFNGSDSFVVEVSDGSDSDTITVTVDVATSADAPVIEQEAASITTDEDSEGSTLLTATDADGDSLSWSIADQGLNGTAIITDGDITYTPNENFNGADSFTVEVSDGALTDSMVVNVTVNAVNDLPVIDQVDVEINTNEDTQGAVSLSATDVEGDALTWAVTSQGSNGTAAVSAGNVTYQPATDFFGSDSFVVAVNDGDENVTVTINVTVEAVNDAPVILSSAPTSATEGVEYRYPVNADDVDGPALAYSLEVSPAGMEISGEGVITWTPENGVTSADVTMVVTDGVLSAEQSYTILVGATNDAPEITSEAPLSATEDVQYTYEPAATDIDGDSLTWTLSQSPAAMEINPDTGAISWTPTNGVESAAVTLVVSDGPLSDSQMFTISVAPVNDAPVISQGDTAALTTEEDEQGSLQLAATDVDSAELIWSASEASNGSVTVEAGSVMYTPAADFNGTDGFVVTVSDGELTDTITVTVTVSAVNDAPVITSVAPTLATEGAELSYQLAATDADNDSLTYSLTAGPEGMFMTTTGLVTWTPGNGVDSANATFTVSDSVVDISQTTTITVAATNDAPVITEGESSSLTTSEDTEGSITLNAQDVDGNTITWTISEAATNGTATVSGTGESQAVSYVPNADFNGSDSFTVQASDGSLSDEIIIAVTVNPVNDAPVIEQESAVITTTEDTAGTVSLTATDVEGDELQWSISSNATSGTASVVDGLVTYTPDAAFNGSDSFEVAVTDGSETTTITVSVDVSAENDAPVIDQQSASVTTNEDTAGSTTLTATDIDGDSLTWTVSEDAAHGNAAVVDGLVTYTPDANFNGSDAFTVAVSDGELSDSILVSVTVNSVNDEPVIAQGATVSLNTAEDTEGSVTLTASDADGDTLTWAVEAAATNGEASVDDGVVTYLPAAGFNGTDSFTVTVSDSVDTDTITINVNVSSENDAPVIDQDSAAITTAEDTAGSVSLSATDIDNEELTWSVSVQPENGSATVVGGNVIYTPAADYHGDDSFTVEVTDGSLSDDLVVDVTVTAVNDAPVFANAASTSAVEGTEYQYQAAITDVDDANNGADLTFNLIAAPEGMTVSATGLVSWTPENGVTSASVSLEVADGGEDDAAPAVQNWTITVGATNDAPTITSTAPVVAEEGSLYTYDVQVSDPDDENNGTDLTFTLVTAPEGMTISTMGAIQWTPGNGVTTANVTVRVADGGESDASPDTQSWTITVTPVNDAPVIDQGDSAALSTTEDVAGSLELSATDIDSGTLTWSISDAAGNGTATVAAGVVSYTPDADFNGTDSFTVEVSDGDLTDSIVVTVTVEAENDAPVFTSVAGTEATEDEAYSYTAAATDTDGDTLTYSLQTKPVGMTIDADTGVISWTPENGVTTAAVTVAVTDGVATATQSFEITVTPVNDAPVITSTAPGQATEDVLYSYPVVANDVDGDALTYSLTSAPEGMTIDGQTGEISWTPANGVESASVTVEVSDGELSDSQTFAIDVSATNDAPVIDQGESATLSTEEDAGQTLALTATDIDGDSLSWSISTGAAEGEASVDDNGLVAYMPAADFNGSDSFTVQVSDGESTDSILVNVSVSEVNDAPVVAEGEAVSMTTAEDTQKTLTLNASDVDGDSLSWSVASSATNGTATVSEGVVTYTPNAGYNGEDSFEVAVTDGTATVTVQVSVTVTAENDAPVIDQASAAISTSEDVQGSVTLSATDPEGTALNWSISSAASSGVAAVNASGVVTYDPAENFNGTDSFTVMVSDGDLSDTRVVSVEVAAVNDAPVITEGDSAALSTDEDNTGSVTLNATDVEGDTITWSIQSQASEGTAAVSGTGTSQAVNYTPAADFNGSDSFVVRVSDGDLTDTITVNVTVDAANDAPVITSTEVTEATEGEAYSYSVAANDVDGDSLTYSLTEAPEGMTISGNTISWTPENGVATASVTVAVSDASVSVTQSFTITVTAVNDAPVITSTAATSATEGNEYTYQVVAEDIDSTELTFSLTDAPEGMIITGNIISWTPANGVESASVTVEVTDGDLTDSQSFTITVGATNDAPVIDQGGVATLTTDEDTSATLNLTASDVDSENLSWSVSSEPENGTASVDESGVVSFVPADDFNGSDSFEIEVSDGELSDAIVVNVTVNPVADAPVIAEGDATSRTTNEDQPLTFALNASDVDSATINWSISTAANSGTATVSGTGNSQSVNYVPNQNFNGTDNFVVQVSDGSLSSTIAVTVTVTAVNDLPVITSQANTEATEGELYTYLPTATDVEGDTLAWNVGTAPASMSVDAETGELSWTPAEGVTTADVTLLVSDGGANVTQSFTIEVAAVNNAPVIAEGESATVTMSEDGSPKAFALVLNATDSDNEGSELTWSVSSGATNGSATVSGSGLSKQVSYEPEAGFSGSDSFTVEVSDGDLSDSIVVNVTVEAVNAAPVIEQGDSTAITLDEDGTQTLSLSATDTDGDSLTWSITSSASNGGVSVDTNGLVTYVPVADFNGDDSFTVQVSDSELTDTISVAVTVNPVNDVPVITEGDNVTLTVDEDVEGTVTFNATDVDGDTLTWSITTAATSGIVTQTGSQFSYSPSVNYSGTDTFSVQVSDGTATGTSTVSVTVVAVNDAPVVTSAPVTSASEYQVYAYDVTASDAENDAITYSLTTAPAGMEISSAGEIRWIPEAAGDYDIVISAADSADAGTQSFTITVSAEPAVAGRAVKGVLANAAVEAAVYTGLDAEGEHSWSVLASTETDANGYFGFDLGTQVAPVRIRVTSDAETTMVCDTPSGCILDVPALFGESGSPAEGLILDTIVTGAEFAGPIAVTPMTHMAATWLQAFPQALDDNNVLLTHKRLAKVFGFANEGYVNHRVPDLTDAFERAYTTTASIEAMRHAIFAASLQETAVTEGIAVDVVTQNIGLIFGLLGGQMPLKSGVIDVTALNLEDGTTEISYAGFDTFVENATTVGDYIDNYVESSALTAMVASFGELVTMWNEEPEIPDTSICLVTDDPDLDRSECRNVTTVAESAGFDAANFARALAPINVAETYYLAGAQAEAEQGDRINRDLGWMYVDATAQENTANLLAGFSAMLGKGLEVALCVPQQNNFQTCTVEFTAPEDPASADFSALSLAIETTRIPFVGNRCDTSNDLCNFTITGTAEGQTFSISGVAYDIRNLLGGNTGGGFDPQGGVSICYGGTISNSTSTMAISNFCLNLDVSGSRSELLAPFQSYSALDYANLTDTTSAEYQDLEDLLAEVVLRVGVTGGLTFSSNTDGSIGDYSIANLDTSFTFDREALVNLSKDAPVFIFETQTLNRTNSWGETSSSVSGAPMFYLEVDDTSTLTGTTLSQSVGTPPIQSVTNAEVQGLAPIVDVMKQYALSLIDSTVEAPVLTDEEWAQIQADVEAELAYEGTITQTVQDPDVGNRRYIYSLSQDGSIDVSQENSTNNAMRVFLSGVTGYIYADETLVATAHLGNSQDGLLLSFMDGTQRSYPNANPDPMAGLQSFLDFLEVLVPPTEETAE</sequence>
<keyword evidence="2" id="KW-1133">Transmembrane helix</keyword>
<proteinExistence type="predicted"/>
<feature type="domain" description="Cadherin" evidence="5">
    <location>
        <begin position="2100"/>
        <end position="2189"/>
    </location>
</feature>
<dbReference type="NCBIfam" id="NF012211">
    <property type="entry name" value="tand_rpt_95"/>
    <property type="match status" value="21"/>
</dbReference>
<evidence type="ECO:0000256" key="3">
    <source>
        <dbReference type="SAM" id="MobiDB-lite"/>
    </source>
</evidence>
<dbReference type="RefSeq" id="WP_353294062.1">
    <property type="nucleotide sequence ID" value="NZ_BAABWH010000003.1"/>
</dbReference>
<evidence type="ECO:0000256" key="1">
    <source>
        <dbReference type="ARBA" id="ARBA00022692"/>
    </source>
</evidence>
<dbReference type="PANTHER" id="PTHR24026">
    <property type="entry name" value="FAT ATYPICAL CADHERIN-RELATED"/>
    <property type="match status" value="1"/>
</dbReference>
<feature type="chain" id="PRO_5045511927" description="Cadherin domain-containing protein" evidence="4">
    <location>
        <begin position="24"/>
        <end position="4096"/>
    </location>
</feature>
<dbReference type="SUPFAM" id="SSF49313">
    <property type="entry name" value="Cadherin-like"/>
    <property type="match status" value="14"/>
</dbReference>
<evidence type="ECO:0000313" key="7">
    <source>
        <dbReference type="Proteomes" id="UP001481413"/>
    </source>
</evidence>
<feature type="domain" description="Cadherin" evidence="5">
    <location>
        <begin position="636"/>
        <end position="817"/>
    </location>
</feature>
<evidence type="ECO:0000256" key="4">
    <source>
        <dbReference type="SAM" id="SignalP"/>
    </source>
</evidence>
<feature type="region of interest" description="Disordered" evidence="3">
    <location>
        <begin position="2952"/>
        <end position="2976"/>
    </location>
</feature>
<feature type="domain" description="Cadherin" evidence="5">
    <location>
        <begin position="1840"/>
        <end position="1918"/>
    </location>
</feature>
<dbReference type="Gene3D" id="2.60.40.10">
    <property type="entry name" value="Immunoglobulins"/>
    <property type="match status" value="14"/>
</dbReference>
<dbReference type="Proteomes" id="UP001481413">
    <property type="component" value="Unassembled WGS sequence"/>
</dbReference>
<evidence type="ECO:0000256" key="2">
    <source>
        <dbReference type="ARBA" id="ARBA00022989"/>
    </source>
</evidence>
<feature type="domain" description="Cadherin" evidence="5">
    <location>
        <begin position="2923"/>
        <end position="3022"/>
    </location>
</feature>
<dbReference type="InterPro" id="IPR015919">
    <property type="entry name" value="Cadherin-like_sf"/>
</dbReference>
<gene>
    <name evidence="6" type="ORF">NBRC116585_12370</name>
</gene>
<dbReference type="PROSITE" id="PS51257">
    <property type="entry name" value="PROKAR_LIPOPROTEIN"/>
    <property type="match status" value="1"/>
</dbReference>
<feature type="domain" description="Cadherin" evidence="5">
    <location>
        <begin position="995"/>
        <end position="1092"/>
    </location>
</feature>
<feature type="compositionally biased region" description="Polar residues" evidence="3">
    <location>
        <begin position="2954"/>
        <end position="2976"/>
    </location>
</feature>
<feature type="domain" description="Cadherin" evidence="5">
    <location>
        <begin position="454"/>
        <end position="544"/>
    </location>
</feature>
<comment type="caution">
    <text evidence="6">The sequence shown here is derived from an EMBL/GenBank/DDBJ whole genome shotgun (WGS) entry which is preliminary data.</text>
</comment>
<dbReference type="SMART" id="SM00736">
    <property type="entry name" value="CADG"/>
    <property type="match status" value="9"/>
</dbReference>
<reference evidence="6 7" key="1">
    <citation type="submission" date="2024-04" db="EMBL/GenBank/DDBJ databases">
        <title>Draft genome sequence of Thalassolituus maritimus NBRC 116585.</title>
        <authorList>
            <person name="Miyakawa T."/>
            <person name="Kusuya Y."/>
            <person name="Miura T."/>
        </authorList>
    </citation>
    <scope>NUCLEOTIDE SEQUENCE [LARGE SCALE GENOMIC DNA]</scope>
    <source>
        <strain evidence="6 7">5NW40-0001</strain>
    </source>
</reference>
<dbReference type="Gene3D" id="2.60.40.3440">
    <property type="match status" value="8"/>
</dbReference>
<accession>A0ABP9ZY92</accession>
<evidence type="ECO:0000313" key="6">
    <source>
        <dbReference type="EMBL" id="GAA6145119.1"/>
    </source>
</evidence>
<dbReference type="Pfam" id="PF17963">
    <property type="entry name" value="Big_9"/>
    <property type="match status" value="20"/>
</dbReference>
<dbReference type="InterPro" id="IPR002126">
    <property type="entry name" value="Cadherin-like_dom"/>
</dbReference>
<feature type="signal peptide" evidence="4">
    <location>
        <begin position="1"/>
        <end position="23"/>
    </location>
</feature>
<dbReference type="Gene3D" id="2.60.40.2810">
    <property type="match status" value="8"/>
</dbReference>
<evidence type="ECO:0000259" key="5">
    <source>
        <dbReference type="PROSITE" id="PS50268"/>
    </source>
</evidence>
<dbReference type="InterPro" id="IPR013783">
    <property type="entry name" value="Ig-like_fold"/>
</dbReference>
<keyword evidence="1" id="KW-0812">Transmembrane</keyword>
<feature type="region of interest" description="Disordered" evidence="3">
    <location>
        <begin position="21"/>
        <end position="55"/>
    </location>
</feature>
<keyword evidence="4" id="KW-0732">Signal</keyword>
<organism evidence="6 7">
    <name type="scientific">Thalassolituus maritimus</name>
    <dbReference type="NCBI Taxonomy" id="484498"/>
    <lineage>
        <taxon>Bacteria</taxon>
        <taxon>Pseudomonadati</taxon>
        <taxon>Pseudomonadota</taxon>
        <taxon>Gammaproteobacteria</taxon>
        <taxon>Oceanospirillales</taxon>
        <taxon>Oceanospirillaceae</taxon>
        <taxon>Thalassolituus</taxon>
    </lineage>
</organism>
<feature type="domain" description="Cadherin" evidence="5">
    <location>
        <begin position="3036"/>
        <end position="3115"/>
    </location>
</feature>
<dbReference type="EMBL" id="BAABWH010000003">
    <property type="protein sequence ID" value="GAA6145119.1"/>
    <property type="molecule type" value="Genomic_DNA"/>
</dbReference>
<dbReference type="PROSITE" id="PS50268">
    <property type="entry name" value="CADHERIN_2"/>
    <property type="match status" value="8"/>
</dbReference>
<dbReference type="PANTHER" id="PTHR24026:SF126">
    <property type="entry name" value="PROTOCADHERIN FAT 4"/>
    <property type="match status" value="1"/>
</dbReference>
<protein>
    <recommendedName>
        <fullName evidence="5">Cadherin domain-containing protein</fullName>
    </recommendedName>
</protein>
<dbReference type="InterPro" id="IPR006644">
    <property type="entry name" value="Cadg"/>
</dbReference>